<evidence type="ECO:0000256" key="1">
    <source>
        <dbReference type="ARBA" id="ARBA00009437"/>
    </source>
</evidence>
<dbReference type="InterPro" id="IPR005119">
    <property type="entry name" value="LysR_subst-bd"/>
</dbReference>
<dbReference type="InterPro" id="IPR036388">
    <property type="entry name" value="WH-like_DNA-bd_sf"/>
</dbReference>
<evidence type="ECO:0000313" key="6">
    <source>
        <dbReference type="EMBL" id="MCE8019811.1"/>
    </source>
</evidence>
<evidence type="ECO:0000256" key="2">
    <source>
        <dbReference type="ARBA" id="ARBA00023015"/>
    </source>
</evidence>
<organism evidence="6 7">
    <name type="scientific">Billgrantia zhangzhouensis</name>
    <dbReference type="NCBI Taxonomy" id="2733481"/>
    <lineage>
        <taxon>Bacteria</taxon>
        <taxon>Pseudomonadati</taxon>
        <taxon>Pseudomonadota</taxon>
        <taxon>Gammaproteobacteria</taxon>
        <taxon>Oceanospirillales</taxon>
        <taxon>Halomonadaceae</taxon>
        <taxon>Billgrantia</taxon>
    </lineage>
</organism>
<feature type="domain" description="HTH lysR-type" evidence="5">
    <location>
        <begin position="1"/>
        <end position="58"/>
    </location>
</feature>
<dbReference type="Pfam" id="PF03466">
    <property type="entry name" value="LysR_substrate"/>
    <property type="match status" value="1"/>
</dbReference>
<dbReference type="Proteomes" id="UP001320122">
    <property type="component" value="Unassembled WGS sequence"/>
</dbReference>
<proteinExistence type="inferred from homology"/>
<dbReference type="InterPro" id="IPR000847">
    <property type="entry name" value="LysR_HTH_N"/>
</dbReference>
<keyword evidence="7" id="KW-1185">Reference proteome</keyword>
<dbReference type="Gene3D" id="3.40.190.290">
    <property type="match status" value="1"/>
</dbReference>
<dbReference type="SUPFAM" id="SSF53850">
    <property type="entry name" value="Periplasmic binding protein-like II"/>
    <property type="match status" value="1"/>
</dbReference>
<dbReference type="RefSeq" id="WP_234273181.1">
    <property type="nucleotide sequence ID" value="NZ_JABFTT010000004.1"/>
</dbReference>
<keyword evidence="2" id="KW-0805">Transcription regulation</keyword>
<evidence type="ECO:0000259" key="5">
    <source>
        <dbReference type="PROSITE" id="PS50931"/>
    </source>
</evidence>
<dbReference type="PRINTS" id="PR00039">
    <property type="entry name" value="HTHLYSR"/>
</dbReference>
<dbReference type="CDD" id="cd05466">
    <property type="entry name" value="PBP2_LTTR_substrate"/>
    <property type="match status" value="1"/>
</dbReference>
<dbReference type="Gene3D" id="1.10.10.10">
    <property type="entry name" value="Winged helix-like DNA-binding domain superfamily/Winged helix DNA-binding domain"/>
    <property type="match status" value="1"/>
</dbReference>
<keyword evidence="4" id="KW-0804">Transcription</keyword>
<evidence type="ECO:0000256" key="3">
    <source>
        <dbReference type="ARBA" id="ARBA00023125"/>
    </source>
</evidence>
<keyword evidence="3" id="KW-0238">DNA-binding</keyword>
<dbReference type="Pfam" id="PF00126">
    <property type="entry name" value="HTH_1"/>
    <property type="match status" value="1"/>
</dbReference>
<sequence length="296" mass="32641">MDTQSLQAFLAVADSGSFSRAAEQLHLTQPAVSKRIASLEEQTGARLFDRIGRRVTLTEAGRVLLPRARQILVMVDDSRRALIDLTGDVGGSLTLATSHHIGLHRLPPLLKAYTRAHPEVRMDLRFLDSEQAYQGVLDGELEMAVVTLAPHPDPQLVVVPVWDDRMCFVCAHDHPLARRGRLSLHELCTFGAVLPGPMTFTRTLIESRFAAAGLELPVALTTNYLETLKMMTSIGLGWSLLPERLVAGELHELEVEHSSIHRSLGYLVHRSRTLSNAARAMLGLLEGARDVASRRT</sequence>
<dbReference type="SUPFAM" id="SSF46785">
    <property type="entry name" value="Winged helix' DNA-binding domain"/>
    <property type="match status" value="1"/>
</dbReference>
<dbReference type="PROSITE" id="PS50931">
    <property type="entry name" value="HTH_LYSR"/>
    <property type="match status" value="1"/>
</dbReference>
<evidence type="ECO:0000256" key="4">
    <source>
        <dbReference type="ARBA" id="ARBA00023163"/>
    </source>
</evidence>
<evidence type="ECO:0000313" key="7">
    <source>
        <dbReference type="Proteomes" id="UP001320122"/>
    </source>
</evidence>
<dbReference type="EMBL" id="JABFTT010000004">
    <property type="protein sequence ID" value="MCE8019811.1"/>
    <property type="molecule type" value="Genomic_DNA"/>
</dbReference>
<comment type="similarity">
    <text evidence="1">Belongs to the LysR transcriptional regulatory family.</text>
</comment>
<dbReference type="InterPro" id="IPR036390">
    <property type="entry name" value="WH_DNA-bd_sf"/>
</dbReference>
<comment type="caution">
    <text evidence="6">The sequence shown here is derived from an EMBL/GenBank/DDBJ whole genome shotgun (WGS) entry which is preliminary data.</text>
</comment>
<dbReference type="PANTHER" id="PTHR30126">
    <property type="entry name" value="HTH-TYPE TRANSCRIPTIONAL REGULATOR"/>
    <property type="match status" value="1"/>
</dbReference>
<dbReference type="PANTHER" id="PTHR30126:SF81">
    <property type="entry name" value="HTH-TYPE TRANSCRIPTIONAL REGULATOR ILVY"/>
    <property type="match status" value="1"/>
</dbReference>
<protein>
    <submittedName>
        <fullName evidence="6">LysR family transcriptional regulator</fullName>
    </submittedName>
</protein>
<name>A0ABS9ADL3_9GAMM</name>
<gene>
    <name evidence="6" type="ORF">HOP51_06720</name>
</gene>
<reference evidence="6 7" key="1">
    <citation type="journal article" date="2021" name="Front. Microbiol.">
        <title>Aerobic Denitrification and Heterotrophic Sulfur Oxidation in the Genus Halomonas Revealed by Six Novel Species Characterizations and Genome-Based Analysis.</title>
        <authorList>
            <person name="Wang L."/>
            <person name="Shao Z."/>
        </authorList>
    </citation>
    <scope>NUCLEOTIDE SEQUENCE [LARGE SCALE GENOMIC DNA]</scope>
    <source>
        <strain evidence="6 7">MCCC 1A11036</strain>
    </source>
</reference>
<accession>A0ABS9ADL3</accession>